<accession>A0A382DRI9</accession>
<dbReference type="NCBIfam" id="NF003952">
    <property type="entry name" value="PRK05450.1-5"/>
    <property type="match status" value="1"/>
</dbReference>
<reference evidence="3" key="1">
    <citation type="submission" date="2018-05" db="EMBL/GenBank/DDBJ databases">
        <authorList>
            <person name="Lanie J.A."/>
            <person name="Ng W.-L."/>
            <person name="Kazmierczak K.M."/>
            <person name="Andrzejewski T.M."/>
            <person name="Davidsen T.M."/>
            <person name="Wayne K.J."/>
            <person name="Tettelin H."/>
            <person name="Glass J.I."/>
            <person name="Rusch D."/>
            <person name="Podicherti R."/>
            <person name="Tsui H.-C.T."/>
            <person name="Winkler M.E."/>
        </authorList>
    </citation>
    <scope>NUCLEOTIDE SEQUENCE</scope>
</reference>
<protein>
    <recommendedName>
        <fullName evidence="4">3-deoxy-manno-octulosonate cytidylyltransferase</fullName>
    </recommendedName>
</protein>
<keyword evidence="1" id="KW-0808">Transferase</keyword>
<dbReference type="PANTHER" id="PTHR42866:SF2">
    <property type="entry name" value="3-DEOXY-MANNO-OCTULOSONATE CYTIDYLYLTRANSFERASE, MITOCHONDRIAL"/>
    <property type="match status" value="1"/>
</dbReference>
<evidence type="ECO:0008006" key="4">
    <source>
        <dbReference type="Google" id="ProtNLM"/>
    </source>
</evidence>
<dbReference type="EMBL" id="UINC01040454">
    <property type="protein sequence ID" value="SVB40351.1"/>
    <property type="molecule type" value="Genomic_DNA"/>
</dbReference>
<sequence>MNKVLILIPSRLSAQRLPRKPLLKINNLPIISHVVKRGQETGLGDVIVCAEDSEIVSAVEKNGGKAILTGNHHKNGTERIYEGLQKLKMTNVSYIISLQGDEPEINPEDIKNLYNNMIKNNSDMGTLAAEIKEDSMLFNKNVVKVKTQEKLKNNNFVLAINFSRDNFSKQSSNVYHHIGIYCYKTSTLKKFVNLKQTKNEIKSRLEQLRAMDNNIKISVALAKSSPIGVDTKEDYLALKKIMEYKS</sequence>
<dbReference type="PANTHER" id="PTHR42866">
    <property type="entry name" value="3-DEOXY-MANNO-OCTULOSONATE CYTIDYLYLTRANSFERASE"/>
    <property type="match status" value="1"/>
</dbReference>
<keyword evidence="2" id="KW-0548">Nucleotidyltransferase</keyword>
<dbReference type="GO" id="GO:0005829">
    <property type="term" value="C:cytosol"/>
    <property type="evidence" value="ECO:0007669"/>
    <property type="project" value="TreeGrafter"/>
</dbReference>
<gene>
    <name evidence="3" type="ORF">METZ01_LOCUS193205</name>
</gene>
<dbReference type="NCBIfam" id="TIGR00466">
    <property type="entry name" value="kdsB"/>
    <property type="match status" value="1"/>
</dbReference>
<evidence type="ECO:0000256" key="2">
    <source>
        <dbReference type="ARBA" id="ARBA00022695"/>
    </source>
</evidence>
<organism evidence="3">
    <name type="scientific">marine metagenome</name>
    <dbReference type="NCBI Taxonomy" id="408172"/>
    <lineage>
        <taxon>unclassified sequences</taxon>
        <taxon>metagenomes</taxon>
        <taxon>ecological metagenomes</taxon>
    </lineage>
</organism>
<proteinExistence type="predicted"/>
<dbReference type="SUPFAM" id="SSF53448">
    <property type="entry name" value="Nucleotide-diphospho-sugar transferases"/>
    <property type="match status" value="1"/>
</dbReference>
<evidence type="ECO:0000256" key="1">
    <source>
        <dbReference type="ARBA" id="ARBA00022679"/>
    </source>
</evidence>
<name>A0A382DRI9_9ZZZZ</name>
<evidence type="ECO:0000313" key="3">
    <source>
        <dbReference type="EMBL" id="SVB40351.1"/>
    </source>
</evidence>
<dbReference type="GO" id="GO:0008690">
    <property type="term" value="F:3-deoxy-manno-octulosonate cytidylyltransferase activity"/>
    <property type="evidence" value="ECO:0007669"/>
    <property type="project" value="InterPro"/>
</dbReference>
<dbReference type="AlphaFoldDB" id="A0A382DRI9"/>
<dbReference type="Gene3D" id="3.90.550.10">
    <property type="entry name" value="Spore Coat Polysaccharide Biosynthesis Protein SpsA, Chain A"/>
    <property type="match status" value="1"/>
</dbReference>
<dbReference type="Pfam" id="PF02348">
    <property type="entry name" value="CTP_transf_3"/>
    <property type="match status" value="1"/>
</dbReference>
<dbReference type="InterPro" id="IPR004528">
    <property type="entry name" value="KdsB"/>
</dbReference>
<dbReference type="InterPro" id="IPR003329">
    <property type="entry name" value="Cytidylyl_trans"/>
</dbReference>
<dbReference type="InterPro" id="IPR029044">
    <property type="entry name" value="Nucleotide-diphossugar_trans"/>
</dbReference>